<dbReference type="STRING" id="303698.A0A1V6STB7"/>
<dbReference type="EMBL" id="MLKD01000021">
    <property type="protein sequence ID" value="OQE17265.1"/>
    <property type="molecule type" value="Genomic_DNA"/>
</dbReference>
<dbReference type="PANTHER" id="PTHR40422:SF1">
    <property type="entry name" value="TRANSLATION MACHINERY-ASSOCIATED PROTEIN 17"/>
    <property type="match status" value="1"/>
</dbReference>
<evidence type="ECO:0000313" key="3">
    <source>
        <dbReference type="Proteomes" id="UP000191285"/>
    </source>
</evidence>
<dbReference type="Proteomes" id="UP000191285">
    <property type="component" value="Unassembled WGS sequence"/>
</dbReference>
<dbReference type="AlphaFoldDB" id="A0A1V6STB7"/>
<protein>
    <submittedName>
        <fullName evidence="2">Uncharacterized protein</fullName>
    </submittedName>
</protein>
<feature type="compositionally biased region" description="Low complexity" evidence="1">
    <location>
        <begin position="118"/>
        <end position="138"/>
    </location>
</feature>
<feature type="region of interest" description="Disordered" evidence="1">
    <location>
        <begin position="90"/>
        <end position="152"/>
    </location>
</feature>
<dbReference type="GO" id="GO:0030674">
    <property type="term" value="F:protein-macromolecule adaptor activity"/>
    <property type="evidence" value="ECO:0007669"/>
    <property type="project" value="TreeGrafter"/>
</dbReference>
<evidence type="ECO:0000256" key="1">
    <source>
        <dbReference type="SAM" id="MobiDB-lite"/>
    </source>
</evidence>
<comment type="caution">
    <text evidence="2">The sequence shown here is derived from an EMBL/GenBank/DDBJ whole genome shotgun (WGS) entry which is preliminary data.</text>
</comment>
<dbReference type="InterPro" id="IPR038966">
    <property type="entry name" value="TMA17"/>
</dbReference>
<keyword evidence="3" id="KW-1185">Reference proteome</keyword>
<organism evidence="2 3">
    <name type="scientific">Penicillium steckii</name>
    <dbReference type="NCBI Taxonomy" id="303698"/>
    <lineage>
        <taxon>Eukaryota</taxon>
        <taxon>Fungi</taxon>
        <taxon>Dikarya</taxon>
        <taxon>Ascomycota</taxon>
        <taxon>Pezizomycotina</taxon>
        <taxon>Eurotiomycetes</taxon>
        <taxon>Eurotiomycetidae</taxon>
        <taxon>Eurotiales</taxon>
        <taxon>Aspergillaceae</taxon>
        <taxon>Penicillium</taxon>
    </lineage>
</organism>
<evidence type="ECO:0000313" key="2">
    <source>
        <dbReference type="EMBL" id="OQE17265.1"/>
    </source>
</evidence>
<accession>A0A1V6STB7</accession>
<reference evidence="3" key="1">
    <citation type="journal article" date="2017" name="Nat. Microbiol.">
        <title>Global analysis of biosynthetic gene clusters reveals vast potential of secondary metabolite production in Penicillium species.</title>
        <authorList>
            <person name="Nielsen J.C."/>
            <person name="Grijseels S."/>
            <person name="Prigent S."/>
            <person name="Ji B."/>
            <person name="Dainat J."/>
            <person name="Nielsen K.F."/>
            <person name="Frisvad J.C."/>
            <person name="Workman M."/>
            <person name="Nielsen J."/>
        </authorList>
    </citation>
    <scope>NUCLEOTIDE SEQUENCE [LARGE SCALE GENOMIC DNA]</scope>
    <source>
        <strain evidence="3">IBT 24891</strain>
    </source>
</reference>
<name>A0A1V6STB7_9EURO</name>
<gene>
    <name evidence="2" type="ORF">PENSTE_c021G07096</name>
</gene>
<dbReference type="OrthoDB" id="548474at2759"/>
<sequence>MAAQIITINPEAFIEALKELPLSSIYGKVSELRNSIAHLHRSNAEMTAFMENCETDEEKREMEGYIRENEGVFKSMGERLGMLKDEIERRGQKWTEEESSSVSFDGKVGDMNGDGDEVVNVNGSGSGSGRVESSTTTENQVGGDNSEEGVYL</sequence>
<dbReference type="GO" id="GO:0070682">
    <property type="term" value="P:proteasome regulatory particle assembly"/>
    <property type="evidence" value="ECO:0007669"/>
    <property type="project" value="InterPro"/>
</dbReference>
<proteinExistence type="predicted"/>
<dbReference type="PANTHER" id="PTHR40422">
    <property type="entry name" value="TRANSLATION MACHINERY-ASSOCIATED PROTEIN 17"/>
    <property type="match status" value="1"/>
</dbReference>